<proteinExistence type="predicted"/>
<reference evidence="2 3" key="2">
    <citation type="journal article" date="2013" name="Genome Announc.">
        <title>Genome Sequence of Growth-Improving Paenibacillus mucilaginosus Strain KNP414.</title>
        <authorList>
            <person name="Lu J.J."/>
            <person name="Wang J.F."/>
            <person name="Hu X.F."/>
        </authorList>
    </citation>
    <scope>NUCLEOTIDE SEQUENCE [LARGE SCALE GENOMIC DNA]</scope>
    <source>
        <strain evidence="2 3">KNP414</strain>
    </source>
</reference>
<dbReference type="HOGENOM" id="CLU_3346757_0_0_9"/>
<dbReference type="EMBL" id="CP002869">
    <property type="protein sequence ID" value="AEI44086.1"/>
    <property type="molecule type" value="Genomic_DNA"/>
</dbReference>
<evidence type="ECO:0000256" key="1">
    <source>
        <dbReference type="SAM" id="MobiDB-lite"/>
    </source>
</evidence>
<organism evidence="2 3">
    <name type="scientific">Paenibacillus mucilaginosus (strain KNP414)</name>
    <dbReference type="NCBI Taxonomy" id="1036673"/>
    <lineage>
        <taxon>Bacteria</taxon>
        <taxon>Bacillati</taxon>
        <taxon>Bacillota</taxon>
        <taxon>Bacilli</taxon>
        <taxon>Bacillales</taxon>
        <taxon>Paenibacillaceae</taxon>
        <taxon>Paenibacillus</taxon>
    </lineage>
</organism>
<feature type="region of interest" description="Disordered" evidence="1">
    <location>
        <begin position="1"/>
        <end position="37"/>
    </location>
</feature>
<reference evidence="3" key="1">
    <citation type="submission" date="2011-06" db="EMBL/GenBank/DDBJ databases">
        <title>Complete genome sequence of Paenibacillus mucilaginosus KNP414.</title>
        <authorList>
            <person name="Wang J."/>
            <person name="Hu S."/>
            <person name="Hu X."/>
            <person name="Zhang B."/>
            <person name="Dong D."/>
            <person name="Zhang S."/>
            <person name="Zhao K."/>
            <person name="Wu D."/>
        </authorList>
    </citation>
    <scope>NUCLEOTIDE SEQUENCE [LARGE SCALE GENOMIC DNA]</scope>
    <source>
        <strain evidence="3">KNP414</strain>
    </source>
</reference>
<name>F8FK45_PAEMK</name>
<dbReference type="Proteomes" id="UP000006620">
    <property type="component" value="Chromosome"/>
</dbReference>
<dbReference type="KEGG" id="pms:KNP414_05562"/>
<evidence type="ECO:0000313" key="2">
    <source>
        <dbReference type="EMBL" id="AEI44086.1"/>
    </source>
</evidence>
<dbReference type="PATRIC" id="fig|1036673.3.peg.5159"/>
<dbReference type="AlphaFoldDB" id="F8FK45"/>
<gene>
    <name evidence="2" type="ordered locus">KNP414_05562</name>
</gene>
<accession>F8FK45</accession>
<evidence type="ECO:0000313" key="3">
    <source>
        <dbReference type="Proteomes" id="UP000006620"/>
    </source>
</evidence>
<protein>
    <submittedName>
        <fullName evidence="2">Uncharacterized protein</fullName>
    </submittedName>
</protein>
<sequence>MGLTNAGDKKKQEAADVPALPREPGRTASAHMRKSIV</sequence>